<evidence type="ECO:0000313" key="3">
    <source>
        <dbReference type="EMBL" id="RVW02094.1"/>
    </source>
</evidence>
<feature type="region of interest" description="Disordered" evidence="1">
    <location>
        <begin position="55"/>
        <end position="98"/>
    </location>
</feature>
<organism evidence="3 4">
    <name type="scientific">Rhodococcus xishaensis</name>
    <dbReference type="NCBI Taxonomy" id="2487364"/>
    <lineage>
        <taxon>Bacteria</taxon>
        <taxon>Bacillati</taxon>
        <taxon>Actinomycetota</taxon>
        <taxon>Actinomycetes</taxon>
        <taxon>Mycobacteriales</taxon>
        <taxon>Nocardiaceae</taxon>
        <taxon>Rhodococcus</taxon>
    </lineage>
</organism>
<reference evidence="3 4" key="1">
    <citation type="submission" date="2018-11" db="EMBL/GenBank/DDBJ databases">
        <title>Rhodococcus spongicola sp. nov. and Rhodococcus xishaensis sp. nov. from marine sponges.</title>
        <authorList>
            <person name="Li L."/>
            <person name="Lin H.W."/>
        </authorList>
    </citation>
    <scope>NUCLEOTIDE SEQUENCE [LARGE SCALE GENOMIC DNA]</scope>
    <source>
        <strain evidence="3 4">LHW51113</strain>
    </source>
</reference>
<comment type="caution">
    <text evidence="3">The sequence shown here is derived from an EMBL/GenBank/DDBJ whole genome shotgun (WGS) entry which is preliminary data.</text>
</comment>
<feature type="signal peptide" evidence="2">
    <location>
        <begin position="1"/>
        <end position="34"/>
    </location>
</feature>
<keyword evidence="2" id="KW-0732">Signal</keyword>
<evidence type="ECO:0000256" key="1">
    <source>
        <dbReference type="SAM" id="MobiDB-lite"/>
    </source>
</evidence>
<protein>
    <submittedName>
        <fullName evidence="3">Uncharacterized protein</fullName>
    </submittedName>
</protein>
<feature type="chain" id="PRO_5018645669" evidence="2">
    <location>
        <begin position="35"/>
        <end position="168"/>
    </location>
</feature>
<gene>
    <name evidence="3" type="ORF">EGT50_11805</name>
</gene>
<evidence type="ECO:0000256" key="2">
    <source>
        <dbReference type="SAM" id="SignalP"/>
    </source>
</evidence>
<dbReference type="EMBL" id="RKLO01000004">
    <property type="protein sequence ID" value="RVW02094.1"/>
    <property type="molecule type" value="Genomic_DNA"/>
</dbReference>
<accession>A0A3S3E000</accession>
<name>A0A3S3E000_9NOCA</name>
<feature type="region of interest" description="Disordered" evidence="1">
    <location>
        <begin position="137"/>
        <end position="156"/>
    </location>
</feature>
<evidence type="ECO:0000313" key="4">
    <source>
        <dbReference type="Proteomes" id="UP000283479"/>
    </source>
</evidence>
<proteinExistence type="predicted"/>
<dbReference type="Proteomes" id="UP000283479">
    <property type="component" value="Unassembled WGS sequence"/>
</dbReference>
<dbReference type="AlphaFoldDB" id="A0A3S3E000"/>
<keyword evidence="4" id="KW-1185">Reference proteome</keyword>
<sequence length="168" mass="17206">MMSFLSPLIRSWRRAVICLVLLTGLLTMHGLANAATNTAGGTNVCPGASTVLPIPGPDSSSGTALPKKAAVDSETAYLEKEHPSTSPRSISQGAGPATAMEMSGESCVATLPRQAAAVSPLMLGFLVLVALGASAESAKGQARTHPETRRGPPSSGVDVLRLKCVLRT</sequence>